<feature type="transmembrane region" description="Helical" evidence="7">
    <location>
        <begin position="239"/>
        <end position="257"/>
    </location>
</feature>
<organism evidence="9 10">
    <name type="scientific">Methanolapillus ohkumae</name>
    <dbReference type="NCBI Taxonomy" id="3028298"/>
    <lineage>
        <taxon>Archaea</taxon>
        <taxon>Methanobacteriati</taxon>
        <taxon>Methanobacteriota</taxon>
        <taxon>Stenosarchaea group</taxon>
        <taxon>Methanomicrobia</taxon>
        <taxon>Methanosarcinales</taxon>
        <taxon>Methanosarcinaceae</taxon>
        <taxon>Methanolapillus</taxon>
    </lineage>
</organism>
<dbReference type="Pfam" id="PF02665">
    <property type="entry name" value="Nitrate_red_gam"/>
    <property type="match status" value="1"/>
</dbReference>
<keyword evidence="10" id="KW-1185">Reference proteome</keyword>
<dbReference type="Gene3D" id="1.20.950.20">
    <property type="entry name" value="Transmembrane di-heme cytochromes, Chain C"/>
    <property type="match status" value="1"/>
</dbReference>
<keyword evidence="5" id="KW-0560">Oxidoreductase</keyword>
<evidence type="ECO:0000256" key="1">
    <source>
        <dbReference type="ARBA" id="ARBA00004651"/>
    </source>
</evidence>
<feature type="transmembrane region" description="Helical" evidence="7">
    <location>
        <begin position="151"/>
        <end position="170"/>
    </location>
</feature>
<feature type="domain" description="NarG-like" evidence="8">
    <location>
        <begin position="101"/>
        <end position="272"/>
    </location>
</feature>
<accession>A0AA96V744</accession>
<dbReference type="GeneID" id="89228579"/>
<dbReference type="GO" id="GO:0005886">
    <property type="term" value="C:plasma membrane"/>
    <property type="evidence" value="ECO:0007669"/>
    <property type="project" value="UniProtKB-SubCell"/>
</dbReference>
<dbReference type="AlphaFoldDB" id="A0AA96V744"/>
<evidence type="ECO:0000313" key="10">
    <source>
        <dbReference type="Proteomes" id="UP001304970"/>
    </source>
</evidence>
<evidence type="ECO:0000256" key="7">
    <source>
        <dbReference type="SAM" id="Phobius"/>
    </source>
</evidence>
<evidence type="ECO:0000256" key="3">
    <source>
        <dbReference type="ARBA" id="ARBA00022692"/>
    </source>
</evidence>
<reference evidence="9 10" key="1">
    <citation type="submission" date="2023-07" db="EMBL/GenBank/DDBJ databases">
        <title>Closed genome sequence of Methanosarcinaceae archaeon Am2.</title>
        <authorList>
            <person name="Poehlein A."/>
            <person name="Protasov E."/>
            <person name="Platt K."/>
            <person name="Reeh H."/>
            <person name="Daniel R."/>
            <person name="Brune A."/>
        </authorList>
    </citation>
    <scope>NUCLEOTIDE SEQUENCE [LARGE SCALE GENOMIC DNA]</scope>
    <source>
        <strain evidence="9 10">Am2</strain>
    </source>
</reference>
<dbReference type="SUPFAM" id="SSF103501">
    <property type="entry name" value="Respiratory nitrate reductase 1 gamma chain"/>
    <property type="match status" value="1"/>
</dbReference>
<evidence type="ECO:0000313" key="9">
    <source>
        <dbReference type="EMBL" id="WNY27358.1"/>
    </source>
</evidence>
<keyword evidence="6 7" id="KW-0472">Membrane</keyword>
<feature type="transmembrane region" description="Helical" evidence="7">
    <location>
        <begin position="103"/>
        <end position="126"/>
    </location>
</feature>
<dbReference type="Proteomes" id="UP001304970">
    <property type="component" value="Chromosome"/>
</dbReference>
<evidence type="ECO:0000256" key="6">
    <source>
        <dbReference type="ARBA" id="ARBA00023136"/>
    </source>
</evidence>
<keyword evidence="3 7" id="KW-0812">Transmembrane</keyword>
<evidence type="ECO:0000256" key="4">
    <source>
        <dbReference type="ARBA" id="ARBA00022989"/>
    </source>
</evidence>
<evidence type="ECO:0000256" key="5">
    <source>
        <dbReference type="ARBA" id="ARBA00023002"/>
    </source>
</evidence>
<feature type="transmembrane region" description="Helical" evidence="7">
    <location>
        <begin position="182"/>
        <end position="205"/>
    </location>
</feature>
<dbReference type="InterPro" id="IPR036197">
    <property type="entry name" value="NarG-like_sf"/>
</dbReference>
<feature type="transmembrane region" description="Helical" evidence="7">
    <location>
        <begin position="6"/>
        <end position="34"/>
    </location>
</feature>
<dbReference type="RefSeq" id="WP_338097336.1">
    <property type="nucleotide sequence ID" value="NZ_CP131061.1"/>
</dbReference>
<dbReference type="InterPro" id="IPR023234">
    <property type="entry name" value="NarG-like_domain"/>
</dbReference>
<gene>
    <name evidence="9" type="ORF">MsAm2_11530</name>
</gene>
<proteinExistence type="predicted"/>
<protein>
    <recommendedName>
        <fullName evidence="8">NarG-like domain-containing protein</fullName>
    </recommendedName>
</protein>
<evidence type="ECO:0000259" key="8">
    <source>
        <dbReference type="Pfam" id="PF02665"/>
    </source>
</evidence>
<sequence length="278" mass="31296">MDYFSGIAGVSLTFVVMMSVCSIAIFLLIFGLILDLRKWAQGATGYGLEPEEGKKGNIIAFIKAYWKQLTSHEGVHHGQSFWKSLILDVCLQRRTFRASKGRWLMHMLIFVGWMGLFALSGLMFAAEITHMLGVHFDIEAFREMLQFPNQILGYILLIGVLIAVGRRVFIPKVRQNTNSYDSVLLITLIIVIVSGFVAHAGRYIVAGVTDFSGLDMIFYDYKIWTLGGVQFFNTYVKEIALTHSVLALFIGFAFIPYSKYIHMITTPLTILVNKGGEK</sequence>
<evidence type="ECO:0000256" key="2">
    <source>
        <dbReference type="ARBA" id="ARBA00022475"/>
    </source>
</evidence>
<dbReference type="EMBL" id="CP131061">
    <property type="protein sequence ID" value="WNY27358.1"/>
    <property type="molecule type" value="Genomic_DNA"/>
</dbReference>
<comment type="subcellular location">
    <subcellularLocation>
        <location evidence="1">Cell membrane</location>
        <topology evidence="1">Multi-pass membrane protein</topology>
    </subcellularLocation>
</comment>
<name>A0AA96V744_9EURY</name>
<keyword evidence="2" id="KW-1003">Cell membrane</keyword>
<dbReference type="GO" id="GO:0016491">
    <property type="term" value="F:oxidoreductase activity"/>
    <property type="evidence" value="ECO:0007669"/>
    <property type="project" value="UniProtKB-KW"/>
</dbReference>
<keyword evidence="4 7" id="KW-1133">Transmembrane helix</keyword>